<dbReference type="GO" id="GO:0016020">
    <property type="term" value="C:membrane"/>
    <property type="evidence" value="ECO:0007669"/>
    <property type="project" value="TreeGrafter"/>
</dbReference>
<feature type="region of interest" description="Disordered" evidence="3">
    <location>
        <begin position="429"/>
        <end position="476"/>
    </location>
</feature>
<dbReference type="AlphaFoldDB" id="A0A6B2L2S7"/>
<dbReference type="Pfam" id="PF01237">
    <property type="entry name" value="Oxysterol_BP"/>
    <property type="match status" value="1"/>
</dbReference>
<evidence type="ECO:0000256" key="2">
    <source>
        <dbReference type="RuleBase" id="RU003844"/>
    </source>
</evidence>
<accession>A0A6B2L2S7</accession>
<dbReference type="InterPro" id="IPR018494">
    <property type="entry name" value="Oxysterol-bd_CS"/>
</dbReference>
<evidence type="ECO:0008006" key="5">
    <source>
        <dbReference type="Google" id="ProtNLM"/>
    </source>
</evidence>
<dbReference type="EMBL" id="GIBP01002287">
    <property type="protein sequence ID" value="NDV31256.1"/>
    <property type="molecule type" value="Transcribed_RNA"/>
</dbReference>
<dbReference type="Gene3D" id="3.30.70.3490">
    <property type="match status" value="1"/>
</dbReference>
<dbReference type="Gene3D" id="2.40.160.120">
    <property type="match status" value="1"/>
</dbReference>
<dbReference type="SUPFAM" id="SSF144000">
    <property type="entry name" value="Oxysterol-binding protein-like"/>
    <property type="match status" value="1"/>
</dbReference>
<dbReference type="PROSITE" id="PS01013">
    <property type="entry name" value="OSBP"/>
    <property type="match status" value="1"/>
</dbReference>
<dbReference type="InterPro" id="IPR000648">
    <property type="entry name" value="Oxysterol-bd"/>
</dbReference>
<sequence>MNLLRRTFGLEEAKPVEKAPEEEKPQGELQPEAGSVGATLWSLLSSKLGGDVITAGISLPSWIYEPLSILQRQAEMIEYGQVLTAASKTNDPIERLAHLAGFAVSGYSATQRYKPNFNPMLGETFEFVDTRNNAKFFAEQVSHHPPISAIHAMGDDWVFWQNSSPTTKFLGNNLDLDTRGKTHIQFPRTGEHYFYTNPQCTRIHNIIIGSMWIEHFGILDIKNLDGSLSCTVNFKKSGLFQGVQYKVEGFIEDKNGKKLVKLEGRWDESLEAKWLEDTVSNKKGTVKKLWEIEKRETKDQMSPYSRSLNDFDRSMEEVLLPSDSRRRLDRRFLEFGDTDTATAWKKIMEERQRTDRKTRKDAWQPVWFKRDETFEGPDGKGFWVYCSNFWEQREAKLDALRQGQRVEGEASVFAGLACDFTSYHSVGGLPDKVPESDDATQATDTNNKDGTDSDQENNSLSEDFENGNCTPTEDPQIQIVSFEQLV</sequence>
<dbReference type="PANTHER" id="PTHR10972">
    <property type="entry name" value="OXYSTEROL-BINDING PROTEIN-RELATED"/>
    <property type="match status" value="1"/>
</dbReference>
<dbReference type="GO" id="GO:0005829">
    <property type="term" value="C:cytosol"/>
    <property type="evidence" value="ECO:0007669"/>
    <property type="project" value="TreeGrafter"/>
</dbReference>
<feature type="compositionally biased region" description="Polar residues" evidence="3">
    <location>
        <begin position="456"/>
        <end position="476"/>
    </location>
</feature>
<feature type="compositionally biased region" description="Basic and acidic residues" evidence="3">
    <location>
        <begin position="8"/>
        <end position="26"/>
    </location>
</feature>
<proteinExistence type="inferred from homology"/>
<dbReference type="PANTHER" id="PTHR10972:SF136">
    <property type="entry name" value="OXYSTEROL-BINDING PROTEIN 8"/>
    <property type="match status" value="1"/>
</dbReference>
<evidence type="ECO:0000256" key="1">
    <source>
        <dbReference type="ARBA" id="ARBA00008842"/>
    </source>
</evidence>
<feature type="region of interest" description="Disordered" evidence="3">
    <location>
        <begin position="1"/>
        <end position="33"/>
    </location>
</feature>
<evidence type="ECO:0000313" key="4">
    <source>
        <dbReference type="EMBL" id="NDV31256.1"/>
    </source>
</evidence>
<reference evidence="4" key="1">
    <citation type="journal article" date="2020" name="J. Eukaryot. Microbiol.">
        <title>De novo Sequencing, Assembly and Annotation of the Transcriptome for the Free-Living Testate Amoeba Arcella intermedia.</title>
        <authorList>
            <person name="Ribeiro G.M."/>
            <person name="Porfirio-Sousa A.L."/>
            <person name="Maurer-Alcala X.X."/>
            <person name="Katz L.A."/>
            <person name="Lahr D.J.G."/>
        </authorList>
    </citation>
    <scope>NUCLEOTIDE SEQUENCE</scope>
</reference>
<dbReference type="GO" id="GO:0032934">
    <property type="term" value="F:sterol binding"/>
    <property type="evidence" value="ECO:0007669"/>
    <property type="project" value="TreeGrafter"/>
</dbReference>
<protein>
    <recommendedName>
        <fullName evidence="5">Oxysterol-binding protein</fullName>
    </recommendedName>
</protein>
<organism evidence="4">
    <name type="scientific">Arcella intermedia</name>
    <dbReference type="NCBI Taxonomy" id="1963864"/>
    <lineage>
        <taxon>Eukaryota</taxon>
        <taxon>Amoebozoa</taxon>
        <taxon>Tubulinea</taxon>
        <taxon>Elardia</taxon>
        <taxon>Arcellinida</taxon>
        <taxon>Sphaerothecina</taxon>
        <taxon>Arcellidae</taxon>
        <taxon>Arcella</taxon>
    </lineage>
</organism>
<dbReference type="FunFam" id="2.40.160.120:FF:000001">
    <property type="entry name" value="Oxysterol-binding protein"/>
    <property type="match status" value="1"/>
</dbReference>
<dbReference type="GO" id="GO:0120009">
    <property type="term" value="P:intermembrane lipid transfer"/>
    <property type="evidence" value="ECO:0007669"/>
    <property type="project" value="UniProtKB-ARBA"/>
</dbReference>
<evidence type="ECO:0000256" key="3">
    <source>
        <dbReference type="SAM" id="MobiDB-lite"/>
    </source>
</evidence>
<comment type="similarity">
    <text evidence="1 2">Belongs to the OSBP family.</text>
</comment>
<name>A0A6B2L2S7_9EUKA</name>
<dbReference type="InterPro" id="IPR037239">
    <property type="entry name" value="OSBP_sf"/>
</dbReference>